<name>A0A328BAP4_9CAUL</name>
<dbReference type="Gene3D" id="1.10.10.60">
    <property type="entry name" value="Homeodomain-like"/>
    <property type="match status" value="1"/>
</dbReference>
<accession>A0A328BAP4</accession>
<dbReference type="OrthoDB" id="9795242at2"/>
<dbReference type="InterPro" id="IPR011075">
    <property type="entry name" value="TetR_C"/>
</dbReference>
<dbReference type="Proteomes" id="UP000249524">
    <property type="component" value="Unassembled WGS sequence"/>
</dbReference>
<dbReference type="Pfam" id="PF00440">
    <property type="entry name" value="TetR_N"/>
    <property type="match status" value="1"/>
</dbReference>
<dbReference type="EMBL" id="QFYS01000006">
    <property type="protein sequence ID" value="RAK64243.1"/>
    <property type="molecule type" value="Genomic_DNA"/>
</dbReference>
<evidence type="ECO:0000313" key="6">
    <source>
        <dbReference type="EMBL" id="RAK64243.1"/>
    </source>
</evidence>
<dbReference type="GO" id="GO:0003677">
    <property type="term" value="F:DNA binding"/>
    <property type="evidence" value="ECO:0007669"/>
    <property type="project" value="UniProtKB-UniRule"/>
</dbReference>
<feature type="DNA-binding region" description="H-T-H motif" evidence="4">
    <location>
        <begin position="29"/>
        <end position="48"/>
    </location>
</feature>
<dbReference type="Gene3D" id="1.10.357.10">
    <property type="entry name" value="Tetracycline Repressor, domain 2"/>
    <property type="match status" value="1"/>
</dbReference>
<dbReference type="AlphaFoldDB" id="A0A328BAP4"/>
<protein>
    <submittedName>
        <fullName evidence="6">TetR/AcrR family transcriptional regulator</fullName>
    </submittedName>
</protein>
<dbReference type="Pfam" id="PF16925">
    <property type="entry name" value="TetR_C_13"/>
    <property type="match status" value="1"/>
</dbReference>
<proteinExistence type="predicted"/>
<reference evidence="6 7" key="1">
    <citation type="submission" date="2018-05" db="EMBL/GenBank/DDBJ databases">
        <authorList>
            <person name="Lanie J.A."/>
            <person name="Ng W.-L."/>
            <person name="Kazmierczak K.M."/>
            <person name="Andrzejewski T.M."/>
            <person name="Davidsen T.M."/>
            <person name="Wayne K.J."/>
            <person name="Tettelin H."/>
            <person name="Glass J.I."/>
            <person name="Rusch D."/>
            <person name="Podicherti R."/>
            <person name="Tsui H.-C.T."/>
            <person name="Winkler M.E."/>
        </authorList>
    </citation>
    <scope>NUCLEOTIDE SEQUENCE [LARGE SCALE GENOMIC DNA]</scope>
    <source>
        <strain evidence="6 7">BUT-10</strain>
    </source>
</reference>
<dbReference type="SUPFAM" id="SSF48498">
    <property type="entry name" value="Tetracyclin repressor-like, C-terminal domain"/>
    <property type="match status" value="1"/>
</dbReference>
<dbReference type="PANTHER" id="PTHR47506:SF1">
    <property type="entry name" value="HTH-TYPE TRANSCRIPTIONAL REGULATOR YJDC"/>
    <property type="match status" value="1"/>
</dbReference>
<dbReference type="PROSITE" id="PS50977">
    <property type="entry name" value="HTH_TETR_2"/>
    <property type="match status" value="1"/>
</dbReference>
<organism evidence="6 7">
    <name type="scientific">Phenylobacterium kunshanense</name>
    <dbReference type="NCBI Taxonomy" id="1445034"/>
    <lineage>
        <taxon>Bacteria</taxon>
        <taxon>Pseudomonadati</taxon>
        <taxon>Pseudomonadota</taxon>
        <taxon>Alphaproteobacteria</taxon>
        <taxon>Caulobacterales</taxon>
        <taxon>Caulobacteraceae</taxon>
        <taxon>Phenylobacterium</taxon>
    </lineage>
</organism>
<keyword evidence="1" id="KW-0805">Transcription regulation</keyword>
<evidence type="ECO:0000256" key="3">
    <source>
        <dbReference type="ARBA" id="ARBA00023163"/>
    </source>
</evidence>
<dbReference type="InterPro" id="IPR009057">
    <property type="entry name" value="Homeodomain-like_sf"/>
</dbReference>
<evidence type="ECO:0000256" key="1">
    <source>
        <dbReference type="ARBA" id="ARBA00023015"/>
    </source>
</evidence>
<gene>
    <name evidence="6" type="ORF">DJ019_13775</name>
</gene>
<dbReference type="InterPro" id="IPR036271">
    <property type="entry name" value="Tet_transcr_reg_TetR-rel_C_sf"/>
</dbReference>
<dbReference type="PRINTS" id="PR00455">
    <property type="entry name" value="HTHTETR"/>
</dbReference>
<dbReference type="InterPro" id="IPR001647">
    <property type="entry name" value="HTH_TetR"/>
</dbReference>
<dbReference type="PANTHER" id="PTHR47506">
    <property type="entry name" value="TRANSCRIPTIONAL REGULATORY PROTEIN"/>
    <property type="match status" value="1"/>
</dbReference>
<evidence type="ECO:0000256" key="2">
    <source>
        <dbReference type="ARBA" id="ARBA00023125"/>
    </source>
</evidence>
<feature type="domain" description="HTH tetR-type" evidence="5">
    <location>
        <begin position="6"/>
        <end position="66"/>
    </location>
</feature>
<comment type="caution">
    <text evidence="6">The sequence shown here is derived from an EMBL/GenBank/DDBJ whole genome shotgun (WGS) entry which is preliminary data.</text>
</comment>
<dbReference type="RefSeq" id="WP_111276630.1">
    <property type="nucleotide sequence ID" value="NZ_QFYS01000006.1"/>
</dbReference>
<keyword evidence="7" id="KW-1185">Reference proteome</keyword>
<dbReference type="SUPFAM" id="SSF46689">
    <property type="entry name" value="Homeodomain-like"/>
    <property type="match status" value="1"/>
</dbReference>
<evidence type="ECO:0000313" key="7">
    <source>
        <dbReference type="Proteomes" id="UP000249524"/>
    </source>
</evidence>
<evidence type="ECO:0000256" key="4">
    <source>
        <dbReference type="PROSITE-ProRule" id="PRU00335"/>
    </source>
</evidence>
<keyword evidence="2 4" id="KW-0238">DNA-binding</keyword>
<sequence length="194" mass="20691">MARPRSFDPDAALDAARDVFWARGFAGASYEQITEATGLQKPSLYAAFGDKQALFLKVLDRYQQGLLDHARRVLAKPGTAREAVGRWFEGFVPLCSGARGSRGCLSVNTLVEGVGRDDAVGASLDAYNRELEALLRARLEAGLSAGEFPATYDVAGAAHALVAGYNGLMVMARQAPPADLTRAAIAHLLRLLDA</sequence>
<evidence type="ECO:0000259" key="5">
    <source>
        <dbReference type="PROSITE" id="PS50977"/>
    </source>
</evidence>
<keyword evidence="3" id="KW-0804">Transcription</keyword>